<feature type="region of interest" description="Disordered" evidence="1">
    <location>
        <begin position="1"/>
        <end position="23"/>
    </location>
</feature>
<dbReference type="InterPro" id="IPR000835">
    <property type="entry name" value="HTH_MarR-typ"/>
</dbReference>
<keyword evidence="4" id="KW-1185">Reference proteome</keyword>
<feature type="compositionally biased region" description="Low complexity" evidence="1">
    <location>
        <begin position="1"/>
        <end position="10"/>
    </location>
</feature>
<dbReference type="InterPro" id="IPR036388">
    <property type="entry name" value="WH-like_DNA-bd_sf"/>
</dbReference>
<dbReference type="InterPro" id="IPR036390">
    <property type="entry name" value="WH_DNA-bd_sf"/>
</dbReference>
<name>A0ABY7UXU3_9DEIO</name>
<accession>A0ABY7UXU3</accession>
<dbReference type="Proteomes" id="UP001217044">
    <property type="component" value="Chromosome"/>
</dbReference>
<evidence type="ECO:0000259" key="2">
    <source>
        <dbReference type="PROSITE" id="PS50995"/>
    </source>
</evidence>
<dbReference type="EMBL" id="CP115165">
    <property type="protein sequence ID" value="WDA57724.1"/>
    <property type="molecule type" value="Genomic_DNA"/>
</dbReference>
<gene>
    <name evidence="3" type="ORF">M8445_10200</name>
</gene>
<dbReference type="Gene3D" id="1.10.10.10">
    <property type="entry name" value="Winged helix-like DNA-binding domain superfamily/Winged helix DNA-binding domain"/>
    <property type="match status" value="1"/>
</dbReference>
<dbReference type="SMART" id="SM00347">
    <property type="entry name" value="HTH_MARR"/>
    <property type="match status" value="1"/>
</dbReference>
<dbReference type="PRINTS" id="PR00598">
    <property type="entry name" value="HTHMARR"/>
</dbReference>
<organism evidence="3 4">
    <name type="scientific">Deinococcus aquaticus</name>
    <dbReference type="NCBI Taxonomy" id="328692"/>
    <lineage>
        <taxon>Bacteria</taxon>
        <taxon>Thermotogati</taxon>
        <taxon>Deinococcota</taxon>
        <taxon>Deinococci</taxon>
        <taxon>Deinococcales</taxon>
        <taxon>Deinococcaceae</taxon>
        <taxon>Deinococcus</taxon>
    </lineage>
</organism>
<dbReference type="RefSeq" id="WP_273987655.1">
    <property type="nucleotide sequence ID" value="NZ_CP115165.1"/>
</dbReference>
<sequence>MPDTLTSAPAPLTPPAQPGAPGSLQHQAYLALQRLALRQQHEGAELFREYGLSAPQFNVLRILRGAEDTGLTCSEISDRLLVHDPDVTRLLDRLQKAGLVNRDRDRPDRRIVATRLTPAGHDLLTRIDRPLMHLHAQQFAHLSDAQLQHLLTLLTPPEPT</sequence>
<proteinExistence type="predicted"/>
<dbReference type="PANTHER" id="PTHR33164:SF43">
    <property type="entry name" value="HTH-TYPE TRANSCRIPTIONAL REPRESSOR YETL"/>
    <property type="match status" value="1"/>
</dbReference>
<dbReference type="PANTHER" id="PTHR33164">
    <property type="entry name" value="TRANSCRIPTIONAL REGULATOR, MARR FAMILY"/>
    <property type="match status" value="1"/>
</dbReference>
<evidence type="ECO:0000313" key="3">
    <source>
        <dbReference type="EMBL" id="WDA57724.1"/>
    </source>
</evidence>
<reference evidence="3 4" key="1">
    <citation type="submission" date="2022-12" db="EMBL/GenBank/DDBJ databases">
        <title>Genome Sequence of Deinococcus aquaticus Type Strain PB314.</title>
        <authorList>
            <person name="Albert C."/>
            <person name="Hill J."/>
            <person name="Boren L."/>
            <person name="Scholz-Ng S."/>
            <person name="Fatema N."/>
            <person name="Grosso R."/>
            <person name="Soboslay E."/>
            <person name="Tuohy J."/>
        </authorList>
    </citation>
    <scope>NUCLEOTIDE SEQUENCE [LARGE SCALE GENOMIC DNA]</scope>
    <source>
        <strain evidence="3 4">PB-314</strain>
    </source>
</reference>
<feature type="domain" description="HTH marR-type" evidence="2">
    <location>
        <begin position="25"/>
        <end position="159"/>
    </location>
</feature>
<evidence type="ECO:0000313" key="4">
    <source>
        <dbReference type="Proteomes" id="UP001217044"/>
    </source>
</evidence>
<evidence type="ECO:0000256" key="1">
    <source>
        <dbReference type="SAM" id="MobiDB-lite"/>
    </source>
</evidence>
<dbReference type="PROSITE" id="PS50995">
    <property type="entry name" value="HTH_MARR_2"/>
    <property type="match status" value="1"/>
</dbReference>
<dbReference type="Pfam" id="PF12802">
    <property type="entry name" value="MarR_2"/>
    <property type="match status" value="1"/>
</dbReference>
<dbReference type="InterPro" id="IPR039422">
    <property type="entry name" value="MarR/SlyA-like"/>
</dbReference>
<dbReference type="SUPFAM" id="SSF46785">
    <property type="entry name" value="Winged helix' DNA-binding domain"/>
    <property type="match status" value="1"/>
</dbReference>
<protein>
    <submittedName>
        <fullName evidence="3">MarR family transcriptional regulator</fullName>
    </submittedName>
</protein>